<accession>A0A5A7QDR7</accession>
<comment type="caution">
    <text evidence="1">The sequence shown here is derived from an EMBL/GenBank/DDBJ whole genome shotgun (WGS) entry which is preliminary data.</text>
</comment>
<dbReference type="EMBL" id="BKCP01006626">
    <property type="protein sequence ID" value="GER43409.1"/>
    <property type="molecule type" value="Genomic_DNA"/>
</dbReference>
<reference evidence="2" key="1">
    <citation type="journal article" date="2019" name="Curr. Biol.">
        <title>Genome Sequence of Striga asiatica Provides Insight into the Evolution of Plant Parasitism.</title>
        <authorList>
            <person name="Yoshida S."/>
            <person name="Kim S."/>
            <person name="Wafula E.K."/>
            <person name="Tanskanen J."/>
            <person name="Kim Y.M."/>
            <person name="Honaas L."/>
            <person name="Yang Z."/>
            <person name="Spallek T."/>
            <person name="Conn C.E."/>
            <person name="Ichihashi Y."/>
            <person name="Cheong K."/>
            <person name="Cui S."/>
            <person name="Der J.P."/>
            <person name="Gundlach H."/>
            <person name="Jiao Y."/>
            <person name="Hori C."/>
            <person name="Ishida J.K."/>
            <person name="Kasahara H."/>
            <person name="Kiba T."/>
            <person name="Kim M.S."/>
            <person name="Koo N."/>
            <person name="Laohavisit A."/>
            <person name="Lee Y.H."/>
            <person name="Lumba S."/>
            <person name="McCourt P."/>
            <person name="Mortimer J.C."/>
            <person name="Mutuku J.M."/>
            <person name="Nomura T."/>
            <person name="Sasaki-Sekimoto Y."/>
            <person name="Seto Y."/>
            <person name="Wang Y."/>
            <person name="Wakatake T."/>
            <person name="Sakakibara H."/>
            <person name="Demura T."/>
            <person name="Yamaguchi S."/>
            <person name="Yoneyama K."/>
            <person name="Manabe R.I."/>
            <person name="Nelson D.C."/>
            <person name="Schulman A.H."/>
            <person name="Timko M.P."/>
            <person name="dePamphilis C.W."/>
            <person name="Choi D."/>
            <person name="Shirasu K."/>
        </authorList>
    </citation>
    <scope>NUCLEOTIDE SEQUENCE [LARGE SCALE GENOMIC DNA]</scope>
    <source>
        <strain evidence="2">cv. UVA1</strain>
    </source>
</reference>
<dbReference type="GO" id="GO:0016301">
    <property type="term" value="F:kinase activity"/>
    <property type="evidence" value="ECO:0007669"/>
    <property type="project" value="UniProtKB-KW"/>
</dbReference>
<keyword evidence="1" id="KW-0808">Transferase</keyword>
<organism evidence="1 2">
    <name type="scientific">Striga asiatica</name>
    <name type="common">Asiatic witchweed</name>
    <name type="synonym">Buchnera asiatica</name>
    <dbReference type="NCBI Taxonomy" id="4170"/>
    <lineage>
        <taxon>Eukaryota</taxon>
        <taxon>Viridiplantae</taxon>
        <taxon>Streptophyta</taxon>
        <taxon>Embryophyta</taxon>
        <taxon>Tracheophyta</taxon>
        <taxon>Spermatophyta</taxon>
        <taxon>Magnoliopsida</taxon>
        <taxon>eudicotyledons</taxon>
        <taxon>Gunneridae</taxon>
        <taxon>Pentapetalae</taxon>
        <taxon>asterids</taxon>
        <taxon>lamiids</taxon>
        <taxon>Lamiales</taxon>
        <taxon>Orobanchaceae</taxon>
        <taxon>Buchnereae</taxon>
        <taxon>Striga</taxon>
    </lineage>
</organism>
<protein>
    <submittedName>
        <fullName evidence="1">Phosphatidylinositol 3-kinase catalytic subunit type 3</fullName>
    </submittedName>
</protein>
<name>A0A5A7QDR7_STRAF</name>
<keyword evidence="1" id="KW-0418">Kinase</keyword>
<keyword evidence="2" id="KW-1185">Reference proteome</keyword>
<gene>
    <name evidence="1" type="ORF">STAS_20257</name>
</gene>
<dbReference type="Proteomes" id="UP000325081">
    <property type="component" value="Unassembled WGS sequence"/>
</dbReference>
<dbReference type="AlphaFoldDB" id="A0A5A7QDR7"/>
<sequence length="103" mass="11775">MEEAGYLTGFVWRPDYCVVCSVKPDFVRAILTSGNTCRVVEVALAKARSWDVGPYLPEETMAKVRVFPFSGDNEVPETTFVDRLSHVMKTNMIKRKKKNKMKK</sequence>
<proteinExistence type="predicted"/>
<evidence type="ECO:0000313" key="2">
    <source>
        <dbReference type="Proteomes" id="UP000325081"/>
    </source>
</evidence>
<evidence type="ECO:0000313" key="1">
    <source>
        <dbReference type="EMBL" id="GER43409.1"/>
    </source>
</evidence>